<proteinExistence type="predicted"/>
<name>A0A644ZX39_9ZZZZ</name>
<accession>A0A644ZX39</accession>
<dbReference type="AlphaFoldDB" id="A0A644ZX39"/>
<comment type="caution">
    <text evidence="2">The sequence shown here is derived from an EMBL/GenBank/DDBJ whole genome shotgun (WGS) entry which is preliminary data.</text>
</comment>
<sequence>MHPSWELGEWKDLGVAKVDAEMIVDPAGVGRVIGGEDRVVAELGEGAHHGDGVSFRPAPAGDPRHEDQGFAGMRCSGGRTADAGLRSREFLADAEPPPSLPHADRQAHAGGETCPVPIPG</sequence>
<feature type="region of interest" description="Disordered" evidence="1">
    <location>
        <begin position="46"/>
        <end position="120"/>
    </location>
</feature>
<evidence type="ECO:0000313" key="2">
    <source>
        <dbReference type="EMBL" id="MPM43203.1"/>
    </source>
</evidence>
<protein>
    <submittedName>
        <fullName evidence="2">Uncharacterized protein</fullName>
    </submittedName>
</protein>
<reference evidence="2" key="1">
    <citation type="submission" date="2019-08" db="EMBL/GenBank/DDBJ databases">
        <authorList>
            <person name="Kucharzyk K."/>
            <person name="Murdoch R.W."/>
            <person name="Higgins S."/>
            <person name="Loffler F."/>
        </authorList>
    </citation>
    <scope>NUCLEOTIDE SEQUENCE</scope>
</reference>
<gene>
    <name evidence="2" type="ORF">SDC9_89876</name>
</gene>
<organism evidence="2">
    <name type="scientific">bioreactor metagenome</name>
    <dbReference type="NCBI Taxonomy" id="1076179"/>
    <lineage>
        <taxon>unclassified sequences</taxon>
        <taxon>metagenomes</taxon>
        <taxon>ecological metagenomes</taxon>
    </lineage>
</organism>
<evidence type="ECO:0000256" key="1">
    <source>
        <dbReference type="SAM" id="MobiDB-lite"/>
    </source>
</evidence>
<dbReference type="EMBL" id="VSSQ01010015">
    <property type="protein sequence ID" value="MPM43203.1"/>
    <property type="molecule type" value="Genomic_DNA"/>
</dbReference>